<dbReference type="KEGG" id="slh:YH65_07715"/>
<reference evidence="4 5" key="1">
    <citation type="submission" date="2015-04" db="EMBL/GenBank/DDBJ databases">
        <title>Complete genome sequence of Sulfurovum lithotrophicum ATCC BAA-797T.</title>
        <authorList>
            <person name="Ahn J."/>
            <person name="Park G."/>
            <person name="Jeon W."/>
            <person name="Jang Y."/>
            <person name="Jang M."/>
            <person name="Lee H."/>
            <person name="Lee H."/>
        </authorList>
    </citation>
    <scope>NUCLEOTIDE SEQUENCE [LARGE SCALE GENOMIC DNA]</scope>
    <source>
        <strain evidence="5">ATCC BAA-797 / 42BKT</strain>
    </source>
</reference>
<dbReference type="PANTHER" id="PTHR44086:SF10">
    <property type="entry name" value="THIOSULFATE SULFURTRANSFERASE_RHODANESE-LIKE DOMAIN-CONTAINING PROTEIN 3"/>
    <property type="match status" value="1"/>
</dbReference>
<keyword evidence="2" id="KW-1133">Transmembrane helix</keyword>
<reference evidence="5" key="2">
    <citation type="journal article" date="2017" name="Stand. Genomic Sci.">
        <title>Complete genome sequence of the sulfur-oxidizing chemolithoautotrophic Sulfurovum lithotrophicum 42BKTT.</title>
        <authorList>
            <person name="Jeon W."/>
            <person name="Priscilla L."/>
            <person name="Park G."/>
            <person name="Lee H."/>
            <person name="Lee N."/>
            <person name="Lee D."/>
            <person name="Kwon H."/>
            <person name="Ahn I."/>
            <person name="Lee C."/>
            <person name="Lee H."/>
            <person name="Ahn J."/>
        </authorList>
    </citation>
    <scope>NUCLEOTIDE SEQUENCE [LARGE SCALE GENOMIC DNA]</scope>
    <source>
        <strain evidence="5">ATCC BAA-797 / 42BKT</strain>
    </source>
</reference>
<dbReference type="Proteomes" id="UP000034444">
    <property type="component" value="Chromosome"/>
</dbReference>
<dbReference type="InterPro" id="IPR036873">
    <property type="entry name" value="Rhodanese-like_dom_sf"/>
</dbReference>
<evidence type="ECO:0000313" key="5">
    <source>
        <dbReference type="Proteomes" id="UP000034444"/>
    </source>
</evidence>
<dbReference type="Pfam" id="PF00581">
    <property type="entry name" value="Rhodanese"/>
    <property type="match status" value="1"/>
</dbReference>
<dbReference type="SUPFAM" id="SSF52821">
    <property type="entry name" value="Rhodanese/Cell cycle control phosphatase"/>
    <property type="match status" value="1"/>
</dbReference>
<dbReference type="InterPro" id="IPR001763">
    <property type="entry name" value="Rhodanese-like_dom"/>
</dbReference>
<accession>A0A7U4M1V6</accession>
<evidence type="ECO:0000259" key="3">
    <source>
        <dbReference type="PROSITE" id="PS50206"/>
    </source>
</evidence>
<keyword evidence="2" id="KW-0812">Transmembrane</keyword>
<dbReference type="SMART" id="SM00450">
    <property type="entry name" value="RHOD"/>
    <property type="match status" value="1"/>
</dbReference>
<feature type="domain" description="Rhodanese" evidence="3">
    <location>
        <begin position="278"/>
        <end position="327"/>
    </location>
</feature>
<keyword evidence="2" id="KW-0472">Membrane</keyword>
<dbReference type="EMBL" id="CP011308">
    <property type="protein sequence ID" value="AKF25287.1"/>
    <property type="molecule type" value="Genomic_DNA"/>
</dbReference>
<evidence type="ECO:0000313" key="4">
    <source>
        <dbReference type="EMBL" id="AKF25287.1"/>
    </source>
</evidence>
<gene>
    <name evidence="4" type="ORF">YH65_07715</name>
</gene>
<protein>
    <recommendedName>
        <fullName evidence="3">Rhodanese domain-containing protein</fullName>
    </recommendedName>
</protein>
<dbReference type="Gene3D" id="1.10.287.910">
    <property type="entry name" value="bacterial mercury transporter, merf"/>
    <property type="match status" value="1"/>
</dbReference>
<evidence type="ECO:0000256" key="1">
    <source>
        <dbReference type="SAM" id="MobiDB-lite"/>
    </source>
</evidence>
<dbReference type="GO" id="GO:0004792">
    <property type="term" value="F:thiosulfate-cyanide sulfurtransferase activity"/>
    <property type="evidence" value="ECO:0007669"/>
    <property type="project" value="TreeGrafter"/>
</dbReference>
<dbReference type="CDD" id="cd00158">
    <property type="entry name" value="RHOD"/>
    <property type="match status" value="1"/>
</dbReference>
<dbReference type="OrthoDB" id="9789348at2"/>
<name>A0A7U4M1V6_9BACT</name>
<dbReference type="AlphaFoldDB" id="A0A7U4M1V6"/>
<sequence>MINKSILTAIGATIAASLCCITPVLAVLAGSSTLASSFSWLTPYHNYLVWFTVLVLLYAWYDKLKPAKEIDCDCDAKVGFFSSKKFLAIVTVFSVIMLSFPQWGNKVFDAAPSAESCATGVCDSKISKKNETANKNEEKTANATPASTGSACKTKSDCNAKPFKQAIKRPIIKKPTDEKALTVFKYMQNEKLHPTPYKQKACTGYGRPAIDGMMADARSKVEEMSPIVLKKMIDNEDEFILLDVREVAQRSEGEIYADDTVQMTRGNLEFMIMNKIKNKDAVIVTYCRTGGRGLLAAETLKKLGYNNVYTLKGGLKAWAKAGLPFDSGLGIVVKVEDE</sequence>
<proteinExistence type="predicted"/>
<keyword evidence="5" id="KW-1185">Reference proteome</keyword>
<dbReference type="Gene3D" id="3.40.250.10">
    <property type="entry name" value="Rhodanese-like domain"/>
    <property type="match status" value="1"/>
</dbReference>
<feature type="transmembrane region" description="Helical" evidence="2">
    <location>
        <begin position="42"/>
        <end position="61"/>
    </location>
</feature>
<dbReference type="RefSeq" id="WP_046551365.1">
    <property type="nucleotide sequence ID" value="NZ_CP011308.1"/>
</dbReference>
<evidence type="ECO:0000256" key="2">
    <source>
        <dbReference type="SAM" id="Phobius"/>
    </source>
</evidence>
<feature type="region of interest" description="Disordered" evidence="1">
    <location>
        <begin position="132"/>
        <end position="155"/>
    </location>
</feature>
<dbReference type="PROSITE" id="PS50206">
    <property type="entry name" value="RHODANESE_3"/>
    <property type="match status" value="1"/>
</dbReference>
<dbReference type="PANTHER" id="PTHR44086">
    <property type="entry name" value="THIOSULFATE SULFURTRANSFERASE RDL2, MITOCHONDRIAL-RELATED"/>
    <property type="match status" value="1"/>
</dbReference>
<organism evidence="4 5">
    <name type="scientific">Sulfurovum lithotrophicum</name>
    <dbReference type="NCBI Taxonomy" id="206403"/>
    <lineage>
        <taxon>Bacteria</taxon>
        <taxon>Pseudomonadati</taxon>
        <taxon>Campylobacterota</taxon>
        <taxon>Epsilonproteobacteria</taxon>
        <taxon>Campylobacterales</taxon>
        <taxon>Sulfurovaceae</taxon>
        <taxon>Sulfurovum</taxon>
    </lineage>
</organism>
<feature type="transmembrane region" description="Helical" evidence="2">
    <location>
        <begin position="86"/>
        <end position="104"/>
    </location>
</feature>